<evidence type="ECO:0000313" key="1">
    <source>
        <dbReference type="EMBL" id="EMP08374.1"/>
    </source>
</evidence>
<gene>
    <name evidence="1" type="ORF">LEP1GSC124_0713</name>
</gene>
<reference evidence="1 2" key="1">
    <citation type="submission" date="2013-01" db="EMBL/GenBank/DDBJ databases">
        <authorList>
            <person name="Harkins D.M."/>
            <person name="Durkin A.S."/>
            <person name="Brinkac L.M."/>
            <person name="Haft D.H."/>
            <person name="Selengut J.D."/>
            <person name="Sanka R."/>
            <person name="DePew J."/>
            <person name="Purushe J."/>
            <person name="Picardeau M."/>
            <person name="Werts C."/>
            <person name="Goarant C."/>
            <person name="Vinetz J.M."/>
            <person name="Sutton G.G."/>
            <person name="Nierman W.C."/>
            <person name="Fouts D.E."/>
        </authorList>
    </citation>
    <scope>NUCLEOTIDE SEQUENCE [LARGE SCALE GENOMIC DNA]</scope>
    <source>
        <strain evidence="1 2">200701872</strain>
    </source>
</reference>
<proteinExistence type="predicted"/>
<dbReference type="EMBL" id="AKWN02000128">
    <property type="protein sequence ID" value="EMP08374.1"/>
    <property type="molecule type" value="Genomic_DNA"/>
</dbReference>
<dbReference type="AlphaFoldDB" id="M7AC30"/>
<dbReference type="Proteomes" id="UP000012117">
    <property type="component" value="Unassembled WGS sequence"/>
</dbReference>
<protein>
    <submittedName>
        <fullName evidence="1">Uncharacterized protein</fullName>
    </submittedName>
</protein>
<comment type="caution">
    <text evidence="1">The sequence shown here is derived from an EMBL/GenBank/DDBJ whole genome shotgun (WGS) entry which is preliminary data.</text>
</comment>
<organism evidence="1 2">
    <name type="scientific">Leptospira interrogans serovar Pyrogenes str. 200701872</name>
    <dbReference type="NCBI Taxonomy" id="1193029"/>
    <lineage>
        <taxon>Bacteria</taxon>
        <taxon>Pseudomonadati</taxon>
        <taxon>Spirochaetota</taxon>
        <taxon>Spirochaetia</taxon>
        <taxon>Leptospirales</taxon>
        <taxon>Leptospiraceae</taxon>
        <taxon>Leptospira</taxon>
    </lineage>
</organism>
<sequence length="123" mass="14040">MKVGDAELRGQVKVNSIEILDDATIEDKLEKSLHLRLEERHTEDPELVPKLYALLACYKGESSVYFHIVENQEEKRVIRAHDTYSIQPINELFLRLADLLGDRSVFYSVGEQLKVINKSQAAG</sequence>
<dbReference type="BioCyc" id="LINT1193029:G11R4-4423-MONOMER"/>
<name>M7AC30_LEPIR</name>
<accession>M7AC30</accession>
<evidence type="ECO:0000313" key="2">
    <source>
        <dbReference type="Proteomes" id="UP000012117"/>
    </source>
</evidence>